<proteinExistence type="predicted"/>
<organism evidence="2">
    <name type="scientific">Roseihalotalea indica</name>
    <dbReference type="NCBI Taxonomy" id="2867963"/>
    <lineage>
        <taxon>Bacteria</taxon>
        <taxon>Pseudomonadati</taxon>
        <taxon>Bacteroidota</taxon>
        <taxon>Cytophagia</taxon>
        <taxon>Cytophagales</taxon>
        <taxon>Catalimonadaceae</taxon>
        <taxon>Roseihalotalea</taxon>
    </lineage>
</organism>
<keyword evidence="1" id="KW-0732">Signal</keyword>
<accession>A0AA49GRM0</accession>
<reference evidence="2" key="2">
    <citation type="journal article" date="2024" name="Antonie Van Leeuwenhoek">
        <title>Roseihalotalea indica gen. nov., sp. nov., a halophilic Bacteroidetes from mesopelagic Southwest Indian Ocean with higher carbohydrate metabolic potential.</title>
        <authorList>
            <person name="Chen B."/>
            <person name="Zhang M."/>
            <person name="Lin D."/>
            <person name="Ye J."/>
            <person name="Tang K."/>
        </authorList>
    </citation>
    <scope>NUCLEOTIDE SEQUENCE</scope>
    <source>
        <strain evidence="2">TK19036</strain>
    </source>
</reference>
<evidence type="ECO:0000256" key="1">
    <source>
        <dbReference type="SAM" id="SignalP"/>
    </source>
</evidence>
<feature type="chain" id="PRO_5041461416" evidence="1">
    <location>
        <begin position="27"/>
        <end position="223"/>
    </location>
</feature>
<dbReference type="EMBL" id="CP120682">
    <property type="protein sequence ID" value="WKN37066.1"/>
    <property type="molecule type" value="Genomic_DNA"/>
</dbReference>
<sequence length="223" mass="25563">MINSLFLSALTICWCVTLFSSAGAKAERVRKGDPPQAEWADLANNKVIPGEMEKVILTALSYYPSLKDTRIHFIYKEDIRKSVMQAQPKVSTLFRGKSKRTYVIKISRYLKLNSESLDITTLPFEVLVGWIAHELGHIIDYKDRSGLAMIGFGAKYWLFENFLKDAERRADLFALDHGLGDMIMETKNFVLNHADIPDSYKERIKRLYMSPEEFTEMLTDVAP</sequence>
<gene>
    <name evidence="2" type="ORF">K4G66_32365</name>
</gene>
<protein>
    <submittedName>
        <fullName evidence="2">Uncharacterized protein</fullName>
    </submittedName>
</protein>
<feature type="signal peptide" evidence="1">
    <location>
        <begin position="1"/>
        <end position="26"/>
    </location>
</feature>
<evidence type="ECO:0000313" key="2">
    <source>
        <dbReference type="EMBL" id="WKN37066.1"/>
    </source>
</evidence>
<dbReference type="AlphaFoldDB" id="A0AA49GRM0"/>
<name>A0AA49GRM0_9BACT</name>
<reference evidence="2" key="1">
    <citation type="journal article" date="2023" name="Comput. Struct. Biotechnol. J.">
        <title>Discovery of a novel marine Bacteroidetes with a rich repertoire of carbohydrate-active enzymes.</title>
        <authorList>
            <person name="Chen B."/>
            <person name="Liu G."/>
            <person name="Chen Q."/>
            <person name="Wang H."/>
            <person name="Liu L."/>
            <person name="Tang K."/>
        </authorList>
    </citation>
    <scope>NUCLEOTIDE SEQUENCE</scope>
    <source>
        <strain evidence="2">TK19036</strain>
    </source>
</reference>